<evidence type="ECO:0000256" key="4">
    <source>
        <dbReference type="ARBA" id="ARBA00022723"/>
    </source>
</evidence>
<dbReference type="InterPro" id="IPR001486">
    <property type="entry name" value="Hemoglobin_trunc"/>
</dbReference>
<dbReference type="GO" id="GO:0019825">
    <property type="term" value="F:oxygen binding"/>
    <property type="evidence" value="ECO:0007669"/>
    <property type="project" value="InterPro"/>
</dbReference>
<dbReference type="AlphaFoldDB" id="A0A6J6DPY9"/>
<accession>A0A6J6DPY9</accession>
<name>A0A6J6DPY9_9ZZZZ</name>
<proteinExistence type="inferred from homology"/>
<organism evidence="7">
    <name type="scientific">freshwater metagenome</name>
    <dbReference type="NCBI Taxonomy" id="449393"/>
    <lineage>
        <taxon>unclassified sequences</taxon>
        <taxon>metagenomes</taxon>
        <taxon>ecological metagenomes</taxon>
    </lineage>
</organism>
<protein>
    <submittedName>
        <fullName evidence="7">Unannotated protein</fullName>
    </submittedName>
</protein>
<dbReference type="InterPro" id="IPR009050">
    <property type="entry name" value="Globin-like_sf"/>
</dbReference>
<evidence type="ECO:0000256" key="2">
    <source>
        <dbReference type="ARBA" id="ARBA00022448"/>
    </source>
</evidence>
<evidence type="ECO:0000256" key="1">
    <source>
        <dbReference type="ARBA" id="ARBA00001971"/>
    </source>
</evidence>
<evidence type="ECO:0000256" key="3">
    <source>
        <dbReference type="ARBA" id="ARBA00022617"/>
    </source>
</evidence>
<keyword evidence="4" id="KW-0479">Metal-binding</keyword>
<keyword evidence="2" id="KW-0813">Transport</keyword>
<gene>
    <name evidence="7" type="ORF">UFOPK1704_00170</name>
</gene>
<dbReference type="PROSITE" id="PS01213">
    <property type="entry name" value="GLOBIN_FAM_2"/>
    <property type="match status" value="1"/>
</dbReference>
<dbReference type="InterPro" id="IPR019795">
    <property type="entry name" value="Globin_bac-like_CS"/>
</dbReference>
<dbReference type="EMBL" id="CAEZTQ010000017">
    <property type="protein sequence ID" value="CAB4565496.1"/>
    <property type="molecule type" value="Genomic_DNA"/>
</dbReference>
<dbReference type="Pfam" id="PF01152">
    <property type="entry name" value="Bac_globin"/>
    <property type="match status" value="1"/>
</dbReference>
<sequence length="134" mass="15557">MSEQSGEKSVYDICGADFFVALVDAFYDGIETDQVLLPLYPEGADTVGARHRLATFLMQYWGGPHTYMEERGHPRLRMRHQPFVIAERERDHWLMHMARAIESTMEMIPEESREVVVDQLAQYMVNAAEHLRNN</sequence>
<dbReference type="InterPro" id="IPR044203">
    <property type="entry name" value="GlbO/GLB3-like"/>
</dbReference>
<dbReference type="GO" id="GO:0005344">
    <property type="term" value="F:oxygen carrier activity"/>
    <property type="evidence" value="ECO:0007669"/>
    <property type="project" value="InterPro"/>
</dbReference>
<dbReference type="GO" id="GO:0020037">
    <property type="term" value="F:heme binding"/>
    <property type="evidence" value="ECO:0007669"/>
    <property type="project" value="InterPro"/>
</dbReference>
<evidence type="ECO:0000256" key="6">
    <source>
        <dbReference type="ARBA" id="ARBA00034496"/>
    </source>
</evidence>
<keyword evidence="3" id="KW-0349">Heme</keyword>
<dbReference type="PANTHER" id="PTHR47366:SF1">
    <property type="entry name" value="TWO-ON-TWO HEMOGLOBIN-3"/>
    <property type="match status" value="1"/>
</dbReference>
<evidence type="ECO:0000256" key="5">
    <source>
        <dbReference type="ARBA" id="ARBA00023004"/>
    </source>
</evidence>
<dbReference type="SUPFAM" id="SSF46458">
    <property type="entry name" value="Globin-like"/>
    <property type="match status" value="1"/>
</dbReference>
<comment type="similarity">
    <text evidence="6">Belongs to the truncated hemoglobin family. Group II subfamily.</text>
</comment>
<evidence type="ECO:0000313" key="7">
    <source>
        <dbReference type="EMBL" id="CAB4565496.1"/>
    </source>
</evidence>
<dbReference type="Gene3D" id="1.10.490.10">
    <property type="entry name" value="Globins"/>
    <property type="match status" value="1"/>
</dbReference>
<comment type="cofactor">
    <cofactor evidence="1">
        <name>heme</name>
        <dbReference type="ChEBI" id="CHEBI:30413"/>
    </cofactor>
</comment>
<dbReference type="PANTHER" id="PTHR47366">
    <property type="entry name" value="TWO-ON-TWO HEMOGLOBIN-3"/>
    <property type="match status" value="1"/>
</dbReference>
<dbReference type="GO" id="GO:0046872">
    <property type="term" value="F:metal ion binding"/>
    <property type="evidence" value="ECO:0007669"/>
    <property type="project" value="UniProtKB-KW"/>
</dbReference>
<reference evidence="7" key="1">
    <citation type="submission" date="2020-05" db="EMBL/GenBank/DDBJ databases">
        <authorList>
            <person name="Chiriac C."/>
            <person name="Salcher M."/>
            <person name="Ghai R."/>
            <person name="Kavagutti S V."/>
        </authorList>
    </citation>
    <scope>NUCLEOTIDE SEQUENCE</scope>
</reference>
<keyword evidence="5" id="KW-0408">Iron</keyword>
<dbReference type="InterPro" id="IPR012292">
    <property type="entry name" value="Globin/Proto"/>
</dbReference>